<dbReference type="EMBL" id="CP023344">
    <property type="protein sequence ID" value="ATC64063.1"/>
    <property type="molecule type" value="Genomic_DNA"/>
</dbReference>
<dbReference type="AlphaFoldDB" id="A0A290Q6L2"/>
<protein>
    <recommendedName>
        <fullName evidence="2">DUF6298 domain-containing protein</fullName>
    </recommendedName>
</protein>
<dbReference type="Gene3D" id="2.160.20.10">
    <property type="entry name" value="Single-stranded right-handed beta-helix, Pectin lyase-like"/>
    <property type="match status" value="1"/>
</dbReference>
<evidence type="ECO:0000313" key="4">
    <source>
        <dbReference type="Proteomes" id="UP000217265"/>
    </source>
</evidence>
<dbReference type="KEGG" id="vbh:CMV30_08920"/>
<dbReference type="InterPro" id="IPR011050">
    <property type="entry name" value="Pectin_lyase_fold/virulence"/>
</dbReference>
<organism evidence="3 4">
    <name type="scientific">Nibricoccus aquaticus</name>
    <dbReference type="NCBI Taxonomy" id="2576891"/>
    <lineage>
        <taxon>Bacteria</taxon>
        <taxon>Pseudomonadati</taxon>
        <taxon>Verrucomicrobiota</taxon>
        <taxon>Opitutia</taxon>
        <taxon>Opitutales</taxon>
        <taxon>Opitutaceae</taxon>
        <taxon>Nibricoccus</taxon>
    </lineage>
</organism>
<evidence type="ECO:0000259" key="2">
    <source>
        <dbReference type="Pfam" id="PF19815"/>
    </source>
</evidence>
<reference evidence="3 4" key="1">
    <citation type="submission" date="2017-09" db="EMBL/GenBank/DDBJ databases">
        <title>Complete genome sequence of Verrucomicrobial strain HZ-65, isolated from freshwater.</title>
        <authorList>
            <person name="Choi A."/>
        </authorList>
    </citation>
    <scope>NUCLEOTIDE SEQUENCE [LARGE SCALE GENOMIC DNA]</scope>
    <source>
        <strain evidence="3 4">HZ-65</strain>
    </source>
</reference>
<sequence length="980" mass="108113">MSPLHRFLVLFGFLALSAELPAAEITPIDFSSAGYANNSTPIPAVPGRLEVSPPALAADGALHDATQLLQSALDAIAQLPVQSDGFRGALVLRPGTYKISGQLRIRASGTVLRGHDATLIAAGQDRRTLIDIRGRDDRQLGPALAITDQTAPAGSSQLTLSSLDDLTIGQRILIRRPSTKEWIADIGMDKFPGSFADQRLHWHPDTRDLEWERTITALNPATNQITLDAPITTTLEQRFGGGTVHTVTWPGRLTHIGIEGLTCVSEYDTAQPSDEEHAWIAISLDHVENAWIRDVTARHFVSAAVWLGSGTRAITVQDCRSEAPISENAGWRRFAFYIGGQQTLVQRCTADNAREAFLVGLCSAGPNVFLDCTATNALADSGSIESLASGALFDGLAITGASLTPENIGQRYQGAGIVLANTTYWNCTLGESPSLFEAYQKPFSLFLEQLEANNKPTAKLRERIPLPSDSAPITNYQLQTTASSRLASSALTPPSTGHWSLINGHFTRDNVAVFATSSSNAWWKGQTIPARAKTLGWHFARWAPGRIGPGLTEDLAELATRLAAADQRIAQVWPGLWYDRRRDDHKTDTRPDSEVWAPFYEMPWARSGTGTAADGLSKFDLTKFNPWYWNRLRDFTRECSTRGIIVYHHFYNHHNLVEAAAHWADFPWRPANCLQETGFAEPPPFKNNGSRIGIVADFYDVSNPVRRELHRAYIFQGLDVLADEPNVIHTAAFQFAGPLTFQQFFIDTVADWEKARGKKARLALNTSKSITDAILADAPRAAHIDAIDQRYWQYLPDGTLFAPHTDGEKAFREDRTAAFGKDLIPHGTPELVYKQIREYRDRFPEKLVLTHHAGQGPIPILMAGAYPLLNDFSAAQPLKIDRDDRALFSFLRENFTDALPSLRPSDNISPNASALTDETAHTVILYSPSGETIALNRPLFPRARLALWFNPATGQTQLATLDANPQMRKPTSAPWLLFVR</sequence>
<feature type="signal peptide" evidence="1">
    <location>
        <begin position="1"/>
        <end position="22"/>
    </location>
</feature>
<dbReference type="RefSeq" id="WP_096055695.1">
    <property type="nucleotide sequence ID" value="NZ_CP023344.1"/>
</dbReference>
<dbReference type="InterPro" id="IPR012334">
    <property type="entry name" value="Pectin_lyas_fold"/>
</dbReference>
<feature type="chain" id="PRO_5012922712" description="DUF6298 domain-containing protein" evidence="1">
    <location>
        <begin position="23"/>
        <end position="980"/>
    </location>
</feature>
<keyword evidence="4" id="KW-1185">Reference proteome</keyword>
<dbReference type="Pfam" id="PF19815">
    <property type="entry name" value="DUF6298"/>
    <property type="match status" value="1"/>
</dbReference>
<proteinExistence type="predicted"/>
<keyword evidence="1" id="KW-0732">Signal</keyword>
<gene>
    <name evidence="3" type="ORF">CMV30_08920</name>
</gene>
<name>A0A290Q6L2_9BACT</name>
<evidence type="ECO:0000256" key="1">
    <source>
        <dbReference type="SAM" id="SignalP"/>
    </source>
</evidence>
<dbReference type="InterPro" id="IPR046265">
    <property type="entry name" value="DUF6298"/>
</dbReference>
<dbReference type="SUPFAM" id="SSF51126">
    <property type="entry name" value="Pectin lyase-like"/>
    <property type="match status" value="1"/>
</dbReference>
<dbReference type="OrthoDB" id="188639at2"/>
<dbReference type="Proteomes" id="UP000217265">
    <property type="component" value="Chromosome"/>
</dbReference>
<feature type="domain" description="DUF6298" evidence="2">
    <location>
        <begin position="452"/>
        <end position="865"/>
    </location>
</feature>
<evidence type="ECO:0000313" key="3">
    <source>
        <dbReference type="EMBL" id="ATC64063.1"/>
    </source>
</evidence>
<accession>A0A290Q6L2</accession>